<evidence type="ECO:0000256" key="4">
    <source>
        <dbReference type="ARBA" id="ARBA00021948"/>
    </source>
</evidence>
<evidence type="ECO:0000256" key="7">
    <source>
        <dbReference type="ARBA" id="ARBA00033711"/>
    </source>
</evidence>
<dbReference type="InterPro" id="IPR036702">
    <property type="entry name" value="ComB-like_sf"/>
</dbReference>
<comment type="cofactor">
    <cofactor evidence="1 8">
        <name>Mg(2+)</name>
        <dbReference type="ChEBI" id="CHEBI:18420"/>
    </cofactor>
</comment>
<evidence type="ECO:0000313" key="9">
    <source>
        <dbReference type="EMBL" id="VTQ95499.1"/>
    </source>
</evidence>
<reference evidence="9 10" key="1">
    <citation type="submission" date="2019-05" db="EMBL/GenBank/DDBJ databases">
        <authorList>
            <consortium name="Pathogen Informatics"/>
        </authorList>
    </citation>
    <scope>NUCLEOTIDE SEQUENCE [LARGE SCALE GENOMIC DNA]</scope>
    <source>
        <strain evidence="9 10">NCTC503</strain>
    </source>
</reference>
<keyword evidence="6 8" id="KW-0460">Magnesium</keyword>
<dbReference type="OrthoDB" id="4913at2"/>
<protein>
    <recommendedName>
        <fullName evidence="4 8">Probable 2-phosphosulfolactate phosphatase</fullName>
        <ecNumber evidence="3 8">3.1.3.71</ecNumber>
    </recommendedName>
</protein>
<evidence type="ECO:0000256" key="1">
    <source>
        <dbReference type="ARBA" id="ARBA00001946"/>
    </source>
</evidence>
<dbReference type="GO" id="GO:0050545">
    <property type="term" value="F:sulfopyruvate decarboxylase activity"/>
    <property type="evidence" value="ECO:0007669"/>
    <property type="project" value="TreeGrafter"/>
</dbReference>
<accession>A0A4U9RTM4</accession>
<dbReference type="RefSeq" id="WP_138211033.1">
    <property type="nucleotide sequence ID" value="NZ_CBCRUQ010000006.1"/>
</dbReference>
<evidence type="ECO:0000256" key="3">
    <source>
        <dbReference type="ARBA" id="ARBA00012953"/>
    </source>
</evidence>
<organism evidence="9 10">
    <name type="scientific">Hathewaya histolytica</name>
    <name type="common">Clostridium histolyticum</name>
    <dbReference type="NCBI Taxonomy" id="1498"/>
    <lineage>
        <taxon>Bacteria</taxon>
        <taxon>Bacillati</taxon>
        <taxon>Bacillota</taxon>
        <taxon>Clostridia</taxon>
        <taxon>Eubacteriales</taxon>
        <taxon>Clostridiaceae</taxon>
        <taxon>Hathewaya</taxon>
    </lineage>
</organism>
<dbReference type="FunFam" id="3.90.1560.10:FF:000001">
    <property type="entry name" value="Probable 2-phosphosulfolactate phosphatase"/>
    <property type="match status" value="1"/>
</dbReference>
<dbReference type="EC" id="3.1.3.71" evidence="3 8"/>
<dbReference type="PANTHER" id="PTHR37311:SF1">
    <property type="entry name" value="2-PHOSPHOSULFOLACTATE PHOSPHATASE-RELATED"/>
    <property type="match status" value="1"/>
</dbReference>
<evidence type="ECO:0000256" key="6">
    <source>
        <dbReference type="ARBA" id="ARBA00022842"/>
    </source>
</evidence>
<comment type="similarity">
    <text evidence="2 8">Belongs to the ComB family.</text>
</comment>
<evidence type="ECO:0000256" key="5">
    <source>
        <dbReference type="ARBA" id="ARBA00022801"/>
    </source>
</evidence>
<dbReference type="KEGG" id="hhw:NCTC503_02533"/>
<name>A0A4U9RTM4_HATHI</name>
<dbReference type="SUPFAM" id="SSF142823">
    <property type="entry name" value="ComB-like"/>
    <property type="match status" value="1"/>
</dbReference>
<sequence length="235" mass="26089">MEIDLIISADYIGKEKIEGKNVVIIDVLRATSVIVTALNNGCSKVIPVLSKEEAFSYKDISTRACILGGERNALKIQGFNCSNSPLEYSREIIEGKNLIITTSNGTRAIRNCEYADNVFIGAMINARAVAKKVCNLGQDLVIVNSGTDGEFSMDDFICAGYIMQKIIEIKNDVELSDIAKTAFISYKNHEDILSFVKEAYHYKRLKNLGLNEDLKYCMQKDIINKVPQCIGGEIK</sequence>
<dbReference type="GO" id="GO:0000287">
    <property type="term" value="F:magnesium ion binding"/>
    <property type="evidence" value="ECO:0007669"/>
    <property type="project" value="UniProtKB-UniRule"/>
</dbReference>
<dbReference type="GO" id="GO:0050532">
    <property type="term" value="F:2-phosphosulfolactate phosphatase activity"/>
    <property type="evidence" value="ECO:0007669"/>
    <property type="project" value="UniProtKB-UniRule"/>
</dbReference>
<dbReference type="Gene3D" id="3.90.1560.10">
    <property type="entry name" value="ComB-like"/>
    <property type="match status" value="1"/>
</dbReference>
<keyword evidence="10" id="KW-1185">Reference proteome</keyword>
<dbReference type="Pfam" id="PF04029">
    <property type="entry name" value="2-ph_phosp"/>
    <property type="match status" value="1"/>
</dbReference>
<comment type="catalytic activity">
    <reaction evidence="7 8">
        <text>(2R)-O-phospho-3-sulfolactate + H2O = (2R)-3-sulfolactate + phosphate</text>
        <dbReference type="Rhea" id="RHEA:23416"/>
        <dbReference type="ChEBI" id="CHEBI:15377"/>
        <dbReference type="ChEBI" id="CHEBI:15597"/>
        <dbReference type="ChEBI" id="CHEBI:43474"/>
        <dbReference type="ChEBI" id="CHEBI:58738"/>
        <dbReference type="EC" id="3.1.3.71"/>
    </reaction>
</comment>
<proteinExistence type="inferred from homology"/>
<dbReference type="HAMAP" id="MF_00490">
    <property type="entry name" value="ComB"/>
    <property type="match status" value="1"/>
</dbReference>
<evidence type="ECO:0000256" key="8">
    <source>
        <dbReference type="HAMAP-Rule" id="MF_00490"/>
    </source>
</evidence>
<dbReference type="Proteomes" id="UP000308489">
    <property type="component" value="Chromosome 1"/>
</dbReference>
<dbReference type="NCBIfam" id="NF002055">
    <property type="entry name" value="PRK00886.1-4"/>
    <property type="match status" value="1"/>
</dbReference>
<dbReference type="EMBL" id="LR590481">
    <property type="protein sequence ID" value="VTQ95499.1"/>
    <property type="molecule type" value="Genomic_DNA"/>
</dbReference>
<evidence type="ECO:0000256" key="2">
    <source>
        <dbReference type="ARBA" id="ARBA00009997"/>
    </source>
</evidence>
<keyword evidence="5 8" id="KW-0378">Hydrolase</keyword>
<dbReference type="InterPro" id="IPR005238">
    <property type="entry name" value="ComB-like"/>
</dbReference>
<gene>
    <name evidence="8 9" type="primary">comB</name>
    <name evidence="9" type="ORF">NCTC503_02533</name>
</gene>
<evidence type="ECO:0000313" key="10">
    <source>
        <dbReference type="Proteomes" id="UP000308489"/>
    </source>
</evidence>
<dbReference type="PANTHER" id="PTHR37311">
    <property type="entry name" value="2-PHOSPHOSULFOLACTATE PHOSPHATASE-RELATED"/>
    <property type="match status" value="1"/>
</dbReference>
<dbReference type="AlphaFoldDB" id="A0A4U9RTM4"/>